<evidence type="ECO:0000313" key="1">
    <source>
        <dbReference type="EMBL" id="KAJ1528981.1"/>
    </source>
</evidence>
<evidence type="ECO:0000313" key="2">
    <source>
        <dbReference type="Proteomes" id="UP001075354"/>
    </source>
</evidence>
<proteinExistence type="predicted"/>
<keyword evidence="2" id="KW-1185">Reference proteome</keyword>
<sequence length="226" mass="24302">MGVWLPVTVELAAAYHGRVLSVLTVPDPAAQINSLEGLNASGLTVYARYDDLNPENTLVKMLKNKVQYSFADLAVTARLVAEHRSTAAIFDSQHMPAMTADTLVKLHFFRVPGARMLRSIVETTKGSPMEMTIRKLMGRLRAGGILTGADGSRNSGHLGCDVDASALTRQHLLPAFLLLAVGLVAATSVCTAEMLASYGSYPPTTTSPRNDPEAIVRSRANVFCFL</sequence>
<name>A0AAV7XY85_9NEOP</name>
<dbReference type="AlphaFoldDB" id="A0AAV7XY85"/>
<dbReference type="Proteomes" id="UP001075354">
    <property type="component" value="Chromosome 4"/>
</dbReference>
<comment type="caution">
    <text evidence="1">The sequence shown here is derived from an EMBL/GenBank/DDBJ whole genome shotgun (WGS) entry which is preliminary data.</text>
</comment>
<gene>
    <name evidence="1" type="ORF">ONE63_007348</name>
</gene>
<reference evidence="1" key="1">
    <citation type="submission" date="2022-12" db="EMBL/GenBank/DDBJ databases">
        <title>Chromosome-level genome assembly of the bean flower thrips Megalurothrips usitatus.</title>
        <authorList>
            <person name="Ma L."/>
            <person name="Liu Q."/>
            <person name="Li H."/>
            <person name="Cai W."/>
        </authorList>
    </citation>
    <scope>NUCLEOTIDE SEQUENCE</scope>
    <source>
        <strain evidence="1">Cailab_2022a</strain>
    </source>
</reference>
<protein>
    <submittedName>
        <fullName evidence="1">Uncharacterized protein</fullName>
    </submittedName>
</protein>
<dbReference type="EMBL" id="JAPTSV010000004">
    <property type="protein sequence ID" value="KAJ1528981.1"/>
    <property type="molecule type" value="Genomic_DNA"/>
</dbReference>
<accession>A0AAV7XY85</accession>
<organism evidence="1 2">
    <name type="scientific">Megalurothrips usitatus</name>
    <name type="common">bean blossom thrips</name>
    <dbReference type="NCBI Taxonomy" id="439358"/>
    <lineage>
        <taxon>Eukaryota</taxon>
        <taxon>Metazoa</taxon>
        <taxon>Ecdysozoa</taxon>
        <taxon>Arthropoda</taxon>
        <taxon>Hexapoda</taxon>
        <taxon>Insecta</taxon>
        <taxon>Pterygota</taxon>
        <taxon>Neoptera</taxon>
        <taxon>Paraneoptera</taxon>
        <taxon>Thysanoptera</taxon>
        <taxon>Terebrantia</taxon>
        <taxon>Thripoidea</taxon>
        <taxon>Thripidae</taxon>
        <taxon>Megalurothrips</taxon>
    </lineage>
</organism>